<dbReference type="Proteomes" id="UP000077521">
    <property type="component" value="Unassembled WGS sequence"/>
</dbReference>
<reference evidence="5" key="1">
    <citation type="submission" date="2016-04" db="EMBL/GenBank/DDBJ databases">
        <authorList>
            <person name="Nguyen H.D."/>
            <person name="Samba Siva P."/>
            <person name="Cullis J."/>
            <person name="Levesque C.A."/>
            <person name="Hambleton S."/>
        </authorList>
    </citation>
    <scope>NUCLEOTIDE SEQUENCE</scope>
    <source>
        <strain evidence="5">DAOMC 236416</strain>
    </source>
</reference>
<evidence type="ECO:0000256" key="4">
    <source>
        <dbReference type="SAM" id="MobiDB-lite"/>
    </source>
</evidence>
<evidence type="ECO:0000313" key="5">
    <source>
        <dbReference type="EMBL" id="KAE8252140.1"/>
    </source>
</evidence>
<feature type="region of interest" description="Disordered" evidence="4">
    <location>
        <begin position="459"/>
        <end position="486"/>
    </location>
</feature>
<dbReference type="PROSITE" id="PS51592">
    <property type="entry name" value="SAM_MTA70L_2"/>
    <property type="match status" value="1"/>
</dbReference>
<comment type="caution">
    <text evidence="5">The sequence shown here is derived from an EMBL/GenBank/DDBJ whole genome shotgun (WGS) entry which is preliminary data.</text>
</comment>
<comment type="subcellular location">
    <subcellularLocation>
        <location evidence="1">Nucleus</location>
    </subcellularLocation>
</comment>
<feature type="region of interest" description="Disordered" evidence="4">
    <location>
        <begin position="51"/>
        <end position="82"/>
    </location>
</feature>
<feature type="region of interest" description="Disordered" evidence="4">
    <location>
        <begin position="596"/>
        <end position="631"/>
    </location>
</feature>
<feature type="compositionally biased region" description="Polar residues" evidence="4">
    <location>
        <begin position="317"/>
        <end position="334"/>
    </location>
</feature>
<gene>
    <name evidence="5" type="ORF">A4X13_0g3695</name>
</gene>
<keyword evidence="6" id="KW-1185">Reference proteome</keyword>
<name>A0A177TV59_9BASI</name>
<feature type="region of interest" description="Disordered" evidence="4">
    <location>
        <begin position="670"/>
        <end position="756"/>
    </location>
</feature>
<dbReference type="GO" id="GO:0005634">
    <property type="term" value="C:nucleus"/>
    <property type="evidence" value="ECO:0007669"/>
    <property type="project" value="UniProtKB-SubCell"/>
</dbReference>
<dbReference type="GO" id="GO:0036396">
    <property type="term" value="C:RNA N6-methyladenosine methyltransferase complex"/>
    <property type="evidence" value="ECO:0007669"/>
    <property type="project" value="TreeGrafter"/>
</dbReference>
<organism evidence="5 6">
    <name type="scientific">Tilletia indica</name>
    <dbReference type="NCBI Taxonomy" id="43049"/>
    <lineage>
        <taxon>Eukaryota</taxon>
        <taxon>Fungi</taxon>
        <taxon>Dikarya</taxon>
        <taxon>Basidiomycota</taxon>
        <taxon>Ustilaginomycotina</taxon>
        <taxon>Exobasidiomycetes</taxon>
        <taxon>Tilletiales</taxon>
        <taxon>Tilletiaceae</taxon>
        <taxon>Tilletia</taxon>
    </lineage>
</organism>
<dbReference type="PROSITE" id="PS51143">
    <property type="entry name" value="MT_A70"/>
    <property type="match status" value="1"/>
</dbReference>
<evidence type="ECO:0000256" key="2">
    <source>
        <dbReference type="ARBA" id="ARBA00023242"/>
    </source>
</evidence>
<feature type="region of interest" description="Disordered" evidence="4">
    <location>
        <begin position="241"/>
        <end position="341"/>
    </location>
</feature>
<dbReference type="PANTHER" id="PTHR13107">
    <property type="entry name" value="N6-ADENOSINE-METHYLTRANSFERASE NON-CATALYTIC SUBUNIT"/>
    <property type="match status" value="1"/>
</dbReference>
<feature type="compositionally biased region" description="Polar residues" evidence="4">
    <location>
        <begin position="65"/>
        <end position="80"/>
    </location>
</feature>
<feature type="compositionally biased region" description="Polar residues" evidence="4">
    <location>
        <begin position="607"/>
        <end position="620"/>
    </location>
</feature>
<reference evidence="5" key="2">
    <citation type="journal article" date="2019" name="IMA Fungus">
        <title>Genome sequencing and comparison of five Tilletia species to identify candidate genes for the detection of regulated species infecting wheat.</title>
        <authorList>
            <person name="Nguyen H.D.T."/>
            <person name="Sultana T."/>
            <person name="Kesanakurti P."/>
            <person name="Hambleton S."/>
        </authorList>
    </citation>
    <scope>NUCLEOTIDE SEQUENCE</scope>
    <source>
        <strain evidence="5">DAOMC 236416</strain>
    </source>
</reference>
<protein>
    <submittedName>
        <fullName evidence="5">Uncharacterized protein</fullName>
    </submittedName>
</protein>
<dbReference type="AlphaFoldDB" id="A0A177TV59"/>
<evidence type="ECO:0000313" key="6">
    <source>
        <dbReference type="Proteomes" id="UP000077521"/>
    </source>
</evidence>
<dbReference type="InterPro" id="IPR007757">
    <property type="entry name" value="MT-A70-like"/>
</dbReference>
<dbReference type="InterPro" id="IPR045123">
    <property type="entry name" value="METTL14-like"/>
</dbReference>
<accession>A0A177TV59</accession>
<evidence type="ECO:0000256" key="3">
    <source>
        <dbReference type="PROSITE-ProRule" id="PRU00489"/>
    </source>
</evidence>
<feature type="compositionally biased region" description="Basic residues" evidence="4">
    <location>
        <begin position="800"/>
        <end position="816"/>
    </location>
</feature>
<feature type="region of interest" description="Disordered" evidence="4">
    <location>
        <begin position="1"/>
        <end position="25"/>
    </location>
</feature>
<feature type="region of interest" description="Disordered" evidence="4">
    <location>
        <begin position="375"/>
        <end position="398"/>
    </location>
</feature>
<keyword evidence="2" id="KW-0539">Nucleus</keyword>
<feature type="compositionally biased region" description="Low complexity" evidence="4">
    <location>
        <begin position="253"/>
        <end position="270"/>
    </location>
</feature>
<feature type="compositionally biased region" description="Low complexity" evidence="4">
    <location>
        <begin position="710"/>
        <end position="723"/>
    </location>
</feature>
<feature type="compositionally biased region" description="Low complexity" evidence="4">
    <location>
        <begin position="282"/>
        <end position="316"/>
    </location>
</feature>
<dbReference type="PANTHER" id="PTHR13107:SF0">
    <property type="entry name" value="N6-ADENOSINE-METHYLTRANSFERASE NON-CATALYTIC SUBUNIT"/>
    <property type="match status" value="1"/>
</dbReference>
<proteinExistence type="inferred from homology"/>
<dbReference type="Pfam" id="PF05063">
    <property type="entry name" value="MT-A70"/>
    <property type="match status" value="2"/>
</dbReference>
<dbReference type="EMBL" id="LWDF02000217">
    <property type="protein sequence ID" value="KAE8252140.1"/>
    <property type="molecule type" value="Genomic_DNA"/>
</dbReference>
<feature type="region of interest" description="Disordered" evidence="4">
    <location>
        <begin position="788"/>
        <end position="819"/>
    </location>
</feature>
<dbReference type="GO" id="GO:0003729">
    <property type="term" value="F:mRNA binding"/>
    <property type="evidence" value="ECO:0007669"/>
    <property type="project" value="TreeGrafter"/>
</dbReference>
<comment type="similarity">
    <text evidence="3">Belongs to the MT-A70-like family.</text>
</comment>
<feature type="compositionally biased region" description="Polar residues" evidence="4">
    <location>
        <begin position="730"/>
        <end position="754"/>
    </location>
</feature>
<evidence type="ECO:0000256" key="1">
    <source>
        <dbReference type="ARBA" id="ARBA00004123"/>
    </source>
</evidence>
<sequence length="870" mass="92550">MSPKHTKTAGTSEKHAQGSTVPASADALTTMLATAERKANHFRSFRAQIRSTHQHGRANAAAAGQGSTQRPPRAGSSSRTLPRVRTDATWARFFGENSDAEELEVSPITLITAKPRHTASLSASAKGKQPVRTDDSILASAAAAQNVTPSTLSPEEKAQHFGPNYLSQEDSLRNDFSQRYVDSGAGELPGNAVRNPFLASRFEEYPKLKRLVQIKEELVSAKAHPPTYLYADLKASLIPSSQYHQQRRNQLKAEATSAPSTSPAGIAATPRTETDISQPGDASGDPAAGPSEPSSSKGSRTSSSATSLSHVTSLTSIPASTARGTPPSSAQPHTAQIPAPQPFHLSGLMPIKYDVVIIDPPLEVYDWEGIPTRKSGASGLDGPQNPFAPSSAAPPDPKQTWTWDQIANLPIPQLTAKESFVFLWVGSGAGDGLERGRELLAKWGYRRCEDIVWVRTNRAASKTQQGGVDSGHGNSEDHLRQTSTSSVLQRSVQHCLMGIRGTVRRSSDTRFVHCNVDIDVVIWEGEDDRTTHVLSEDKSSGSYPKAQDHVRAKPEEMYSLIENFCSGTRRLELFGTNRNLRRGWLTVGLEVGPHAPGFPESLPASYSAPQKQESSDASTETPKEGAEVAVAPPKLVEPVAYHKQTYDSHFGVDRPGCDLRERKNLLPYSSDIEALRPKSPAPRNAHSRVDSENPLTPPPSGTLALHSHHNSGSPSSGPGWGSPAAVAHGPSQQGQTGTAVPASILSSPRASPRNSIGARTLQHKMSMSPTTFGAMNLPALPMQQQLGFGQGSPGPASPTRARHGLPLHHHHHHMHHPGGAGLSGLGAGGPKVVSVPSGSETLSGPQASVLFGTKHAKGTGPVGLGRRGRG</sequence>